<dbReference type="GO" id="GO:0019634">
    <property type="term" value="P:organic phosphonate metabolic process"/>
    <property type="evidence" value="ECO:0007669"/>
    <property type="project" value="InterPro"/>
</dbReference>
<dbReference type="GO" id="GO:0015716">
    <property type="term" value="P:organic phosphonate transport"/>
    <property type="evidence" value="ECO:0007669"/>
    <property type="project" value="InterPro"/>
</dbReference>
<evidence type="ECO:0000313" key="2">
    <source>
        <dbReference type="Proteomes" id="UP000233343"/>
    </source>
</evidence>
<protein>
    <submittedName>
        <fullName evidence="1">Phosphonate C-P lyase system protein PhnG</fullName>
    </submittedName>
</protein>
<evidence type="ECO:0000313" key="1">
    <source>
        <dbReference type="EMBL" id="PKG27578.1"/>
    </source>
</evidence>
<sequence length="140" mass="16117">MNRQRRTKILIQGSPLLAKELADAILEHYKVIDIVLPRYGMTMVKMRETAKNSLFYIGEVLMTEAKVEVEGQAGIGMLMGMEDERARQLAIIDAAYKAELPQTIEWETRLLEMEQVLHRDKTKEQAALFKTKVTFETMDI</sequence>
<dbReference type="Proteomes" id="UP000233343">
    <property type="component" value="Unassembled WGS sequence"/>
</dbReference>
<name>A0A2N0ZDJ3_9BACI</name>
<dbReference type="Pfam" id="PF06754">
    <property type="entry name" value="PhnG"/>
    <property type="match status" value="1"/>
</dbReference>
<keyword evidence="2" id="KW-1185">Reference proteome</keyword>
<organism evidence="1 2">
    <name type="scientific">Cytobacillus horneckiae</name>
    <dbReference type="NCBI Taxonomy" id="549687"/>
    <lineage>
        <taxon>Bacteria</taxon>
        <taxon>Bacillati</taxon>
        <taxon>Bacillota</taxon>
        <taxon>Bacilli</taxon>
        <taxon>Bacillales</taxon>
        <taxon>Bacillaceae</taxon>
        <taxon>Cytobacillus</taxon>
    </lineage>
</organism>
<dbReference type="GO" id="GO:0016829">
    <property type="term" value="F:lyase activity"/>
    <property type="evidence" value="ECO:0007669"/>
    <property type="project" value="UniProtKB-KW"/>
</dbReference>
<reference evidence="1 2" key="1">
    <citation type="journal article" date="2010" name="Int. J. Syst. Evol. Microbiol.">
        <title>Bacillus horneckiae sp. nov., isolated from a spacecraft-assembly clean room.</title>
        <authorList>
            <person name="Vaishampayan P."/>
            <person name="Probst A."/>
            <person name="Krishnamurthi S."/>
            <person name="Ghosh S."/>
            <person name="Osman S."/>
            <person name="McDowall A."/>
            <person name="Ruckmani A."/>
            <person name="Mayilraj S."/>
            <person name="Venkateswaran K."/>
        </authorList>
    </citation>
    <scope>NUCLEOTIDE SEQUENCE [LARGE SCALE GENOMIC DNA]</scope>
    <source>
        <strain evidence="2">1PO1SC</strain>
    </source>
</reference>
<dbReference type="NCBIfam" id="TIGR03293">
    <property type="entry name" value="PhnG_redo"/>
    <property type="match status" value="1"/>
</dbReference>
<dbReference type="InterPro" id="IPR009609">
    <property type="entry name" value="Phosphonate_metab_PhnG"/>
</dbReference>
<comment type="caution">
    <text evidence="1">The sequence shown here is derived from an EMBL/GenBank/DDBJ whole genome shotgun (WGS) entry which is preliminary data.</text>
</comment>
<gene>
    <name evidence="1" type="primary">phnG</name>
    <name evidence="1" type="ORF">CWS20_17780</name>
</gene>
<keyword evidence="1" id="KW-0456">Lyase</keyword>
<proteinExistence type="predicted"/>
<dbReference type="EMBL" id="PISD01000040">
    <property type="protein sequence ID" value="PKG27578.1"/>
    <property type="molecule type" value="Genomic_DNA"/>
</dbReference>
<accession>A0A2N0ZDJ3</accession>
<dbReference type="RefSeq" id="WP_066188862.1">
    <property type="nucleotide sequence ID" value="NZ_CP194732.1"/>
</dbReference>
<dbReference type="AlphaFoldDB" id="A0A2N0ZDJ3"/>